<gene>
    <name evidence="3" type="ORF">H7F16_09740</name>
</gene>
<feature type="transmembrane region" description="Helical" evidence="1">
    <location>
        <begin position="20"/>
        <end position="39"/>
    </location>
</feature>
<evidence type="ECO:0000259" key="2">
    <source>
        <dbReference type="Pfam" id="PF07811"/>
    </source>
</evidence>
<reference evidence="3 4" key="1">
    <citation type="journal article" date="2017" name="Int. J. Syst. Evol. Microbiol.">
        <title>Gemmobacter straminiformis sp. nov., isolated from an artificial fountain.</title>
        <authorList>
            <person name="Kang J.Y."/>
            <person name="Kim M.J."/>
            <person name="Chun J."/>
            <person name="Son K.P."/>
            <person name="Jahng K.Y."/>
        </authorList>
    </citation>
    <scope>NUCLEOTIDE SEQUENCE [LARGE SCALE GENOMIC DNA]</scope>
    <source>
        <strain evidence="3 4">CAM-8</strain>
    </source>
</reference>
<keyword evidence="1" id="KW-1133">Transmembrane helix</keyword>
<comment type="caution">
    <text evidence="3">The sequence shown here is derived from an EMBL/GenBank/DDBJ whole genome shotgun (WGS) entry which is preliminary data.</text>
</comment>
<protein>
    <submittedName>
        <fullName evidence="3">Pilus assembly protein</fullName>
    </submittedName>
</protein>
<dbReference type="EMBL" id="JACLQD010000002">
    <property type="protein sequence ID" value="MBC2835784.1"/>
    <property type="molecule type" value="Genomic_DNA"/>
</dbReference>
<keyword evidence="1" id="KW-0472">Membrane</keyword>
<keyword evidence="1" id="KW-0812">Transmembrane</keyword>
<sequence>MSGVAMSGVLKSFWAETAGVAAIEFALLAPTLLVMLLASMDLSAVLSEREGLDHVLRSGAQLAMADAGSSAVLAVMQGAASEQFPQAAVPAVTLSASRFCACPNAPATSVGCGTICTGNQPTYIFYHMSATKSFSGILFPRLDFAPALQVEVR</sequence>
<proteinExistence type="predicted"/>
<evidence type="ECO:0000313" key="3">
    <source>
        <dbReference type="EMBL" id="MBC2835784.1"/>
    </source>
</evidence>
<name>A0A842I9L2_9RHOB</name>
<keyword evidence="4" id="KW-1185">Reference proteome</keyword>
<evidence type="ECO:0000313" key="4">
    <source>
        <dbReference type="Proteomes" id="UP000555411"/>
    </source>
</evidence>
<dbReference type="AlphaFoldDB" id="A0A842I9L2"/>
<organism evidence="3 4">
    <name type="scientific">Paragemmobacter straminiformis</name>
    <dbReference type="NCBI Taxonomy" id="2045119"/>
    <lineage>
        <taxon>Bacteria</taxon>
        <taxon>Pseudomonadati</taxon>
        <taxon>Pseudomonadota</taxon>
        <taxon>Alphaproteobacteria</taxon>
        <taxon>Rhodobacterales</taxon>
        <taxon>Paracoccaceae</taxon>
        <taxon>Paragemmobacter</taxon>
    </lineage>
</organism>
<dbReference type="Pfam" id="PF07811">
    <property type="entry name" value="TadE"/>
    <property type="match status" value="1"/>
</dbReference>
<dbReference type="Proteomes" id="UP000555411">
    <property type="component" value="Unassembled WGS sequence"/>
</dbReference>
<evidence type="ECO:0000256" key="1">
    <source>
        <dbReference type="SAM" id="Phobius"/>
    </source>
</evidence>
<dbReference type="InterPro" id="IPR012495">
    <property type="entry name" value="TadE-like_dom"/>
</dbReference>
<feature type="domain" description="TadE-like" evidence="2">
    <location>
        <begin position="19"/>
        <end position="60"/>
    </location>
</feature>
<accession>A0A842I9L2</accession>